<name>A0A1Y1UBA3_9TREE</name>
<dbReference type="InParanoid" id="A0A1Y1UBA3"/>
<dbReference type="InterPro" id="IPR012710">
    <property type="entry name" value="Phosphonoacetate_hydro"/>
</dbReference>
<dbReference type="InterPro" id="IPR002591">
    <property type="entry name" value="Phosphodiest/P_Trfase"/>
</dbReference>
<dbReference type="NCBIfam" id="TIGR02335">
    <property type="entry name" value="hydr_PhnA"/>
    <property type="match status" value="1"/>
</dbReference>
<organism evidence="2 3">
    <name type="scientific">Kockovaella imperatae</name>
    <dbReference type="NCBI Taxonomy" id="4999"/>
    <lineage>
        <taxon>Eukaryota</taxon>
        <taxon>Fungi</taxon>
        <taxon>Dikarya</taxon>
        <taxon>Basidiomycota</taxon>
        <taxon>Agaricomycotina</taxon>
        <taxon>Tremellomycetes</taxon>
        <taxon>Tremellales</taxon>
        <taxon>Cuniculitremaceae</taxon>
        <taxon>Kockovaella</taxon>
    </lineage>
</organism>
<dbReference type="Pfam" id="PF01663">
    <property type="entry name" value="Phosphodiest"/>
    <property type="match status" value="1"/>
</dbReference>
<evidence type="ECO:0000259" key="1">
    <source>
        <dbReference type="Pfam" id="PF01966"/>
    </source>
</evidence>
<keyword evidence="3" id="KW-1185">Reference proteome</keyword>
<dbReference type="CDD" id="cd16018">
    <property type="entry name" value="Enpp"/>
    <property type="match status" value="1"/>
</dbReference>
<protein>
    <submittedName>
        <fullName evidence="2">Alkaline-phosphatase-like protein</fullName>
    </submittedName>
</protein>
<dbReference type="RefSeq" id="XP_021869479.1">
    <property type="nucleotide sequence ID" value="XM_022014157.1"/>
</dbReference>
<dbReference type="EMBL" id="NBSH01000011">
    <property type="protein sequence ID" value="ORX35289.1"/>
    <property type="molecule type" value="Genomic_DNA"/>
</dbReference>
<gene>
    <name evidence="2" type="ORF">BD324DRAFT_609543</name>
</gene>
<dbReference type="Gene3D" id="1.10.3210.10">
    <property type="entry name" value="Hypothetical protein af1432"/>
    <property type="match status" value="1"/>
</dbReference>
<reference evidence="2 3" key="1">
    <citation type="submission" date="2017-03" db="EMBL/GenBank/DDBJ databases">
        <title>Widespread Adenine N6-methylation of Active Genes in Fungi.</title>
        <authorList>
            <consortium name="DOE Joint Genome Institute"/>
            <person name="Mondo S.J."/>
            <person name="Dannebaum R.O."/>
            <person name="Kuo R.C."/>
            <person name="Louie K.B."/>
            <person name="Bewick A.J."/>
            <person name="Labutti K."/>
            <person name="Haridas S."/>
            <person name="Kuo A."/>
            <person name="Salamov A."/>
            <person name="Ahrendt S.R."/>
            <person name="Lau R."/>
            <person name="Bowen B.P."/>
            <person name="Lipzen A."/>
            <person name="Sullivan W."/>
            <person name="Andreopoulos W.B."/>
            <person name="Clum A."/>
            <person name="Lindquist E."/>
            <person name="Daum C."/>
            <person name="Northen T.R."/>
            <person name="Ramamoorthy G."/>
            <person name="Schmitz R.J."/>
            <person name="Gryganskyi A."/>
            <person name="Culley D."/>
            <person name="Magnuson J."/>
            <person name="James T.Y."/>
            <person name="O'Malley M.A."/>
            <person name="Stajich J.E."/>
            <person name="Spatafora J.W."/>
            <person name="Visel A."/>
            <person name="Grigoriev I.V."/>
        </authorList>
    </citation>
    <scope>NUCLEOTIDE SEQUENCE [LARGE SCALE GENOMIC DNA]</scope>
    <source>
        <strain evidence="2 3">NRRL Y-17943</strain>
    </source>
</reference>
<dbReference type="AlphaFoldDB" id="A0A1Y1UBA3"/>
<dbReference type="PANTHER" id="PTHR40202">
    <property type="match status" value="1"/>
</dbReference>
<dbReference type="GO" id="GO:0047400">
    <property type="term" value="F:phosphonoacetate hydrolase activity"/>
    <property type="evidence" value="ECO:0007669"/>
    <property type="project" value="InterPro"/>
</dbReference>
<dbReference type="Gene3D" id="3.40.720.10">
    <property type="entry name" value="Alkaline Phosphatase, subunit A"/>
    <property type="match status" value="1"/>
</dbReference>
<dbReference type="STRING" id="4999.A0A1Y1UBA3"/>
<dbReference type="SUPFAM" id="SSF109604">
    <property type="entry name" value="HD-domain/PDEase-like"/>
    <property type="match status" value="1"/>
</dbReference>
<dbReference type="InterPro" id="IPR003607">
    <property type="entry name" value="HD/PDEase_dom"/>
</dbReference>
<dbReference type="InterPro" id="IPR023116">
    <property type="entry name" value="Phosphonoacetate_hydro_insert"/>
</dbReference>
<feature type="domain" description="HD" evidence="1">
    <location>
        <begin position="43"/>
        <end position="123"/>
    </location>
</feature>
<dbReference type="OrthoDB" id="445007at2759"/>
<evidence type="ECO:0000313" key="2">
    <source>
        <dbReference type="EMBL" id="ORX35289.1"/>
    </source>
</evidence>
<dbReference type="Proteomes" id="UP000193218">
    <property type="component" value="Unassembled WGS sequence"/>
</dbReference>
<dbReference type="InterPro" id="IPR017850">
    <property type="entry name" value="Alkaline_phosphatase_core_sf"/>
</dbReference>
<dbReference type="CDD" id="cd00077">
    <property type="entry name" value="HDc"/>
    <property type="match status" value="1"/>
</dbReference>
<dbReference type="Pfam" id="PF01966">
    <property type="entry name" value="HD"/>
    <property type="match status" value="1"/>
</dbReference>
<accession>A0A1Y1UBA3</accession>
<dbReference type="SUPFAM" id="SSF53649">
    <property type="entry name" value="Alkaline phosphatase-like"/>
    <property type="match status" value="1"/>
</dbReference>
<dbReference type="Gene3D" id="3.30.1360.110">
    <property type="entry name" value="Domain 2, Phosphonoacetate Hydrolase"/>
    <property type="match status" value="1"/>
</dbReference>
<dbReference type="PANTHER" id="PTHR40202:SF1">
    <property type="entry name" value="HD DOMAIN-CONTAINING PROTEIN"/>
    <property type="match status" value="1"/>
</dbReference>
<dbReference type="GeneID" id="33555965"/>
<evidence type="ECO:0000313" key="3">
    <source>
        <dbReference type="Proteomes" id="UP000193218"/>
    </source>
</evidence>
<proteinExistence type="predicted"/>
<comment type="caution">
    <text evidence="2">The sequence shown here is derived from an EMBL/GenBank/DDBJ whole genome shotgun (WGS) entry which is preliminary data.</text>
</comment>
<dbReference type="InterPro" id="IPR052567">
    <property type="entry name" value="OP_Dioxygenase"/>
</dbReference>
<sequence length="625" mass="68425">MTRILSHHLPSVLSTAQDTIDTLWSYLEAQGLGDYLGEAISQLEHSLQCAHRAVENGADDETVLGALLHDVGRFIPRSDYDKMPAMIAPNGTFVGRGSHEVLGENYLRAIGFSDKVCYLVGAHVWAKRYLTATVPGYYDDLSPSSKTTLKYQGGPFTPAQVAEASKDQYLQEKLAVRRWDDEAKVAGLVVPGLDAYKTMAVNSLLKSRSSFTLHGRTYRLPQKPTVAICVDGFDPEYLDQGIEDGVIPNLARIKSTGSCFPAQAAMPTFTNPNNCSIITGMPTAVHGISGNFYLDRETGEEKLVLDDTLLRGSTILEQASRRGVRVAAITAKDKLRRIIQHGLNPRKGDICFSSEYAGKCTLKENGIEDVESYIGRPAPFQYSGDLSIFVLDAGVKLLQEDRADLFYLTLSDFIQHKHAPGSKEANDFLSALDQRVGQLLDLGAVVALTGDHGMSDKSLANGEPRILFTQDVLEEKFGKGCARVIAPITDPFVKHHGALGSFVRVHVAPTRKSQVSDMMALLKSHEEVEVVLTGEEGAAMWQMPADVEGDIVVVSIKGAVLGSRKEEHDLENLKGHRLRSHGGLSEQGIPLMCSAEPAQALLEQDKTGRQWRNFDIFDVLLNYAE</sequence>
<dbReference type="InterPro" id="IPR006674">
    <property type="entry name" value="HD_domain"/>
</dbReference>